<feature type="compositionally biased region" description="Low complexity" evidence="1">
    <location>
        <begin position="44"/>
        <end position="57"/>
    </location>
</feature>
<proteinExistence type="predicted"/>
<accession>A0A919KJZ6</accession>
<feature type="transmembrane region" description="Helical" evidence="2">
    <location>
        <begin position="66"/>
        <end position="84"/>
    </location>
</feature>
<evidence type="ECO:0000259" key="3">
    <source>
        <dbReference type="PROSITE" id="PS50146"/>
    </source>
</evidence>
<reference evidence="4" key="2">
    <citation type="submission" date="2020-09" db="EMBL/GenBank/DDBJ databases">
        <authorList>
            <person name="Sun Q."/>
            <person name="Ohkuma M."/>
        </authorList>
    </citation>
    <scope>NUCLEOTIDE SEQUENCE</scope>
    <source>
        <strain evidence="4">JCM 4646</strain>
    </source>
</reference>
<dbReference type="Proteomes" id="UP000617734">
    <property type="component" value="Unassembled WGS sequence"/>
</dbReference>
<evidence type="ECO:0000256" key="1">
    <source>
        <dbReference type="SAM" id="MobiDB-lite"/>
    </source>
</evidence>
<dbReference type="Gene3D" id="2.60.200.40">
    <property type="match status" value="1"/>
</dbReference>
<feature type="transmembrane region" description="Helical" evidence="2">
    <location>
        <begin position="117"/>
        <end position="136"/>
    </location>
</feature>
<protein>
    <recommendedName>
        <fullName evidence="3">DAGKc domain-containing protein</fullName>
    </recommendedName>
</protein>
<dbReference type="InterPro" id="IPR001206">
    <property type="entry name" value="Diacylglycerol_kinase_cat_dom"/>
</dbReference>
<feature type="transmembrane region" description="Helical" evidence="2">
    <location>
        <begin position="90"/>
        <end position="110"/>
    </location>
</feature>
<dbReference type="GeneID" id="95350954"/>
<feature type="domain" description="DAGKc" evidence="3">
    <location>
        <begin position="178"/>
        <end position="307"/>
    </location>
</feature>
<evidence type="ECO:0000256" key="2">
    <source>
        <dbReference type="SAM" id="Phobius"/>
    </source>
</evidence>
<organism evidence="4 5">
    <name type="scientific">Kitasatospora indigofera</name>
    <dbReference type="NCBI Taxonomy" id="67307"/>
    <lineage>
        <taxon>Bacteria</taxon>
        <taxon>Bacillati</taxon>
        <taxon>Actinomycetota</taxon>
        <taxon>Actinomycetes</taxon>
        <taxon>Kitasatosporales</taxon>
        <taxon>Streptomycetaceae</taxon>
        <taxon>Kitasatospora</taxon>
    </lineage>
</organism>
<gene>
    <name evidence="4" type="ORF">GCM10018781_04210</name>
</gene>
<name>A0A919KJZ6_9ACTN</name>
<evidence type="ECO:0000313" key="4">
    <source>
        <dbReference type="EMBL" id="GHH60020.1"/>
    </source>
</evidence>
<dbReference type="GO" id="GO:0016301">
    <property type="term" value="F:kinase activity"/>
    <property type="evidence" value="ECO:0007669"/>
    <property type="project" value="InterPro"/>
</dbReference>
<dbReference type="Gene3D" id="3.40.50.10330">
    <property type="entry name" value="Probable inorganic polyphosphate/atp-NAD kinase, domain 1"/>
    <property type="match status" value="1"/>
</dbReference>
<dbReference type="Pfam" id="PF00781">
    <property type="entry name" value="DAGK_cat"/>
    <property type="match status" value="1"/>
</dbReference>
<dbReference type="SUPFAM" id="SSF111331">
    <property type="entry name" value="NAD kinase/diacylglycerol kinase-like"/>
    <property type="match status" value="1"/>
</dbReference>
<evidence type="ECO:0000313" key="5">
    <source>
        <dbReference type="Proteomes" id="UP000617734"/>
    </source>
</evidence>
<dbReference type="AlphaFoldDB" id="A0A919KJZ6"/>
<keyword evidence="2" id="KW-1133">Transmembrane helix</keyword>
<dbReference type="EMBL" id="BNBO01000001">
    <property type="protein sequence ID" value="GHH60020.1"/>
    <property type="molecule type" value="Genomic_DNA"/>
</dbReference>
<feature type="region of interest" description="Disordered" evidence="1">
    <location>
        <begin position="1"/>
        <end position="57"/>
    </location>
</feature>
<keyword evidence="2" id="KW-0812">Transmembrane</keyword>
<sequence>MTDVEPPARDAAAGSGAGAPGVPTPGAPGPGAATPEPSRPEPSTPAASTPASPGTSPAPFTAAQRWLARLACVAALGVIVLLLLGGLDSLTVLLVGVLGLAVTLAALWWFLSRRGPVRWACAVVAVAVPVAVTVFYVVRHQLWLIVLVLLLAATAVTAARAAVVRGRPRSGMPEVRTPPPARPFLIMNPRSGGGKVGRFALDTKARALGAEVALLEGPGQVDVAALARQAATDGADLLGVAGGDGTQALVAGIAAEFGLPFLVVSAGTRNHFAMDLGLDRDRPDAGLDALDDGVELRLDLGLIGGRTFVNNASFGAYAGVVQSPAYRDDKTGTILQLLPEMLSGRQGARLVVRIDGGPVIEDPKALLVSNNPYGSGDAAGLGRRARLDTGRLGVVAITVDNAAQAAGLLRGRQAKGLSTFLAHEVVVESDADEIPVGIDGEAVLMRTPVRLTIQPLALRVRVPRKRPGTPHRPAVDRAILLRQALSTGAPAAPAAPRRGRHR</sequence>
<reference evidence="4" key="1">
    <citation type="journal article" date="2014" name="Int. J. Syst. Evol. Microbiol.">
        <title>Complete genome sequence of Corynebacterium casei LMG S-19264T (=DSM 44701T), isolated from a smear-ripened cheese.</title>
        <authorList>
            <consortium name="US DOE Joint Genome Institute (JGI-PGF)"/>
            <person name="Walter F."/>
            <person name="Albersmeier A."/>
            <person name="Kalinowski J."/>
            <person name="Ruckert C."/>
        </authorList>
    </citation>
    <scope>NUCLEOTIDE SEQUENCE</scope>
    <source>
        <strain evidence="4">JCM 4646</strain>
    </source>
</reference>
<dbReference type="InterPro" id="IPR017438">
    <property type="entry name" value="ATP-NAD_kinase_N"/>
</dbReference>
<dbReference type="RefSeq" id="WP_190208974.1">
    <property type="nucleotide sequence ID" value="NZ_BNBO01000001.1"/>
</dbReference>
<keyword evidence="5" id="KW-1185">Reference proteome</keyword>
<dbReference type="InterPro" id="IPR016064">
    <property type="entry name" value="NAD/diacylglycerol_kinase_sf"/>
</dbReference>
<comment type="caution">
    <text evidence="4">The sequence shown here is derived from an EMBL/GenBank/DDBJ whole genome shotgun (WGS) entry which is preliminary data.</text>
</comment>
<keyword evidence="2" id="KW-0472">Membrane</keyword>
<dbReference type="PROSITE" id="PS50146">
    <property type="entry name" value="DAGK"/>
    <property type="match status" value="1"/>
</dbReference>
<feature type="transmembrane region" description="Helical" evidence="2">
    <location>
        <begin position="142"/>
        <end position="163"/>
    </location>
</feature>